<sequence>MDVVLVWLAVLLGAVTVGTVLAAEVAHVRARVRLGGLRDVDLGHYELAYLAGGPVRVADSAIGLLAREGEIRVSRGGKIHRVSTAVTAGYPVEERLVAILAERRSSPVVQVKRRLAVSAEVAGIRGRLAELGLLVDSRSVPGFRVCRDVLRLIPTVAVVAAGADVIYMIVAQSPPLSVAALFGFGGSWLVARQIRSLYVRNRPVRLGRAGRHQLEKARRAHPYGAETEAVAVPLALYGLSHLGDPDLSAELSKRSIPDGHLYRGEPSSPSTQCGSVGWTPDDSGSGTWDGGGGGWDGGGGSGDGGGGGG</sequence>
<keyword evidence="2" id="KW-0812">Transmembrane</keyword>
<name>A0ABV5IWB3_9ACTN</name>
<feature type="transmembrane region" description="Helical" evidence="2">
    <location>
        <begin position="176"/>
        <end position="194"/>
    </location>
</feature>
<keyword evidence="4" id="KW-1185">Reference proteome</keyword>
<feature type="transmembrane region" description="Helical" evidence="2">
    <location>
        <begin position="149"/>
        <end position="170"/>
    </location>
</feature>
<feature type="region of interest" description="Disordered" evidence="1">
    <location>
        <begin position="258"/>
        <end position="309"/>
    </location>
</feature>
<protein>
    <submittedName>
        <fullName evidence="3">TIGR04222 domain-containing membrane protein</fullName>
    </submittedName>
</protein>
<reference evidence="3 4" key="1">
    <citation type="submission" date="2024-09" db="EMBL/GenBank/DDBJ databases">
        <authorList>
            <person name="Sun Q."/>
            <person name="Mori K."/>
        </authorList>
    </citation>
    <scope>NUCLEOTIDE SEQUENCE [LARGE SCALE GENOMIC DNA]</scope>
    <source>
        <strain evidence="3 4">CCM 3426</strain>
    </source>
</reference>
<dbReference type="RefSeq" id="WP_189647853.1">
    <property type="nucleotide sequence ID" value="NZ_BMRC01000005.1"/>
</dbReference>
<keyword evidence="2" id="KW-0472">Membrane</keyword>
<gene>
    <name evidence="3" type="ORF">ACFFV7_47255</name>
</gene>
<comment type="caution">
    <text evidence="3">The sequence shown here is derived from an EMBL/GenBank/DDBJ whole genome shotgun (WGS) entry which is preliminary data.</text>
</comment>
<dbReference type="EMBL" id="JBHMEI010000078">
    <property type="protein sequence ID" value="MFB9208853.1"/>
    <property type="molecule type" value="Genomic_DNA"/>
</dbReference>
<evidence type="ECO:0000256" key="1">
    <source>
        <dbReference type="SAM" id="MobiDB-lite"/>
    </source>
</evidence>
<dbReference type="NCBIfam" id="TIGR04222">
    <property type="entry name" value="near_uncomplex"/>
    <property type="match status" value="1"/>
</dbReference>
<evidence type="ECO:0000313" key="4">
    <source>
        <dbReference type="Proteomes" id="UP001589647"/>
    </source>
</evidence>
<evidence type="ECO:0000313" key="3">
    <source>
        <dbReference type="EMBL" id="MFB9208853.1"/>
    </source>
</evidence>
<dbReference type="InterPro" id="IPR026467">
    <property type="entry name" value="Ser/Gly_Cys_C_dom"/>
</dbReference>
<accession>A0ABV5IWB3</accession>
<feature type="compositionally biased region" description="Gly residues" evidence="1">
    <location>
        <begin position="287"/>
        <end position="309"/>
    </location>
</feature>
<proteinExistence type="predicted"/>
<keyword evidence="2" id="KW-1133">Transmembrane helix</keyword>
<evidence type="ECO:0000256" key="2">
    <source>
        <dbReference type="SAM" id="Phobius"/>
    </source>
</evidence>
<organism evidence="3 4">
    <name type="scientific">Nonomuraea spiralis</name>
    <dbReference type="NCBI Taxonomy" id="46182"/>
    <lineage>
        <taxon>Bacteria</taxon>
        <taxon>Bacillati</taxon>
        <taxon>Actinomycetota</taxon>
        <taxon>Actinomycetes</taxon>
        <taxon>Streptosporangiales</taxon>
        <taxon>Streptosporangiaceae</taxon>
        <taxon>Nonomuraea</taxon>
    </lineage>
</organism>
<dbReference type="Proteomes" id="UP001589647">
    <property type="component" value="Unassembled WGS sequence"/>
</dbReference>